<sequence length="531" mass="61095">MTKNILECSDRVVKTVEPMTDQLLLYDQFVDSSGNIDIKVLTGHLKKEGRLHPNALITILKRIQNVLRKEMNVIRVNGPTAIFGDIHGQFYDLCNIFQDFESSDESLLFLGDYVDRGCFGTEVCIFLFCLKLQYPNRVHLLRGNHECRLMTTYFNFRQECLWKYTSQIYDEFMNTFDCLPLCGIVNSNLGSFFCVHGGISPSLQKISDINYIDRFQEPPEDGLFCDLLWSDPMDDSMYEVLSQEDQLNFQKEMYEFNSVRGCSYCYGFAAVRRFLIKNDLVCIVRGHEVQRNGCKMNFEGCSTSPIAITIFSAPNYCDCYDNDAAVLMVNNDELSFLSYNCVSHPFWLPKFANAFYYTLPLLIQQMNTIASRLFSAIIFESIESLEDKSQTPELPEDDENTLNQIEKALNDPHNKIINPHSRIAKTANRRRTLVGSTLPLQSLETPPTSTPPMSPPQNQSKSRLSARDARLDKRSLTLGLKTDYSDTSKTEFHVEASSRFELAKKNDILNELRPVEMKELRKEWEKLKDKK</sequence>
<feature type="region of interest" description="Disordered" evidence="2">
    <location>
        <begin position="436"/>
        <end position="472"/>
    </location>
</feature>
<comment type="similarity">
    <text evidence="1">Belongs to the PPP phosphatase family.</text>
</comment>
<dbReference type="AlphaFoldDB" id="B0EP72"/>
<dbReference type="PANTHER" id="PTHR45673">
    <property type="entry name" value="SERINE/THREONINE-PROTEIN PHOSPHATASE 2B CATALYTIC SUBUNIT 1-RELATED"/>
    <property type="match status" value="1"/>
</dbReference>
<keyword evidence="5" id="KW-1185">Reference proteome</keyword>
<dbReference type="GO" id="GO:0097720">
    <property type="term" value="P:calcineurin-mediated signaling"/>
    <property type="evidence" value="ECO:0007669"/>
    <property type="project" value="InterPro"/>
</dbReference>
<dbReference type="RefSeq" id="XP_001739932.1">
    <property type="nucleotide sequence ID" value="XM_001739880.1"/>
</dbReference>
<comment type="catalytic activity">
    <reaction evidence="1">
        <text>O-phospho-L-threonyl-[protein] + H2O = L-threonyl-[protein] + phosphate</text>
        <dbReference type="Rhea" id="RHEA:47004"/>
        <dbReference type="Rhea" id="RHEA-COMP:11060"/>
        <dbReference type="Rhea" id="RHEA-COMP:11605"/>
        <dbReference type="ChEBI" id="CHEBI:15377"/>
        <dbReference type="ChEBI" id="CHEBI:30013"/>
        <dbReference type="ChEBI" id="CHEBI:43474"/>
        <dbReference type="ChEBI" id="CHEBI:61977"/>
        <dbReference type="EC" id="3.1.3.16"/>
    </reaction>
</comment>
<evidence type="ECO:0000256" key="2">
    <source>
        <dbReference type="SAM" id="MobiDB-lite"/>
    </source>
</evidence>
<dbReference type="Gene3D" id="3.60.21.10">
    <property type="match status" value="1"/>
</dbReference>
<dbReference type="GO" id="GO:0033192">
    <property type="term" value="F:calmodulin-dependent protein phosphatase activity"/>
    <property type="evidence" value="ECO:0007669"/>
    <property type="project" value="InterPro"/>
</dbReference>
<dbReference type="PRINTS" id="PR00114">
    <property type="entry name" value="STPHPHTASE"/>
</dbReference>
<dbReference type="eggNOG" id="KOG0375">
    <property type="taxonomic scope" value="Eukaryota"/>
</dbReference>
<dbReference type="Proteomes" id="UP000008076">
    <property type="component" value="Unassembled WGS sequence"/>
</dbReference>
<evidence type="ECO:0000313" key="5">
    <source>
        <dbReference type="Proteomes" id="UP000008076"/>
    </source>
</evidence>
<feature type="domain" description="Serine/threonine specific protein phosphatases" evidence="3">
    <location>
        <begin position="141"/>
        <end position="146"/>
    </location>
</feature>
<dbReference type="Pfam" id="PF00149">
    <property type="entry name" value="Metallophos"/>
    <property type="match status" value="1"/>
</dbReference>
<reference evidence="5" key="1">
    <citation type="submission" date="2007-12" db="EMBL/GenBank/DDBJ databases">
        <title>Annotation of Entamoeba dispar SAW760.</title>
        <authorList>
            <person name="Lorenzi H."/>
            <person name="Inman J."/>
            <person name="Schobel S."/>
            <person name="Amedeo P."/>
            <person name="Caler E."/>
        </authorList>
    </citation>
    <scope>NUCLEOTIDE SEQUENCE [LARGE SCALE GENOMIC DNA]</scope>
    <source>
        <strain evidence="5">ATCC PRA-260 / SAW760</strain>
    </source>
</reference>
<dbReference type="InterPro" id="IPR043360">
    <property type="entry name" value="PP2B"/>
</dbReference>
<feature type="compositionally biased region" description="Low complexity" evidence="2">
    <location>
        <begin position="436"/>
        <end position="447"/>
    </location>
</feature>
<evidence type="ECO:0000256" key="1">
    <source>
        <dbReference type="RuleBase" id="RU004273"/>
    </source>
</evidence>
<dbReference type="SUPFAM" id="SSF56300">
    <property type="entry name" value="Metallo-dependent phosphatases"/>
    <property type="match status" value="1"/>
</dbReference>
<keyword evidence="1 4" id="KW-0378">Hydrolase</keyword>
<dbReference type="OMA" id="RDECESK"/>
<dbReference type="FunFam" id="3.60.21.10:FF:000031">
    <property type="entry name" value="Serine/threonine-protein phosphatase"/>
    <property type="match status" value="1"/>
</dbReference>
<dbReference type="PROSITE" id="PS00125">
    <property type="entry name" value="SER_THR_PHOSPHATASE"/>
    <property type="match status" value="1"/>
</dbReference>
<accession>B0EP72</accession>
<gene>
    <name evidence="4" type="ORF">EDI_297110</name>
</gene>
<dbReference type="InterPro" id="IPR029052">
    <property type="entry name" value="Metallo-depent_PP-like"/>
</dbReference>
<evidence type="ECO:0000313" key="4">
    <source>
        <dbReference type="EMBL" id="EDR23668.1"/>
    </source>
</evidence>
<dbReference type="GeneID" id="5885087"/>
<dbReference type="VEuPathDB" id="AmoebaDB:EDI_297110"/>
<dbReference type="OrthoDB" id="5593063at2759"/>
<dbReference type="SMART" id="SM00156">
    <property type="entry name" value="PP2Ac"/>
    <property type="match status" value="1"/>
</dbReference>
<organism evidence="5">
    <name type="scientific">Entamoeba dispar (strain ATCC PRA-260 / SAW760)</name>
    <dbReference type="NCBI Taxonomy" id="370354"/>
    <lineage>
        <taxon>Eukaryota</taxon>
        <taxon>Amoebozoa</taxon>
        <taxon>Evosea</taxon>
        <taxon>Archamoebae</taxon>
        <taxon>Mastigamoebida</taxon>
        <taxon>Entamoebidae</taxon>
        <taxon>Entamoeba</taxon>
    </lineage>
</organism>
<name>B0EP72_ENTDS</name>
<dbReference type="InterPro" id="IPR004843">
    <property type="entry name" value="Calcineurin-like_PHP"/>
</dbReference>
<proteinExistence type="inferred from homology"/>
<protein>
    <recommendedName>
        <fullName evidence="1">Serine/threonine-protein phosphatase</fullName>
        <ecNumber evidence="1">3.1.3.16</ecNumber>
    </recommendedName>
</protein>
<evidence type="ECO:0000259" key="3">
    <source>
        <dbReference type="PROSITE" id="PS00125"/>
    </source>
</evidence>
<dbReference type="EC" id="3.1.3.16" evidence="1"/>
<dbReference type="EMBL" id="DS550210">
    <property type="protein sequence ID" value="EDR23668.1"/>
    <property type="molecule type" value="Genomic_DNA"/>
</dbReference>
<dbReference type="InterPro" id="IPR006186">
    <property type="entry name" value="Ser/Thr-sp_prot-phosphatase"/>
</dbReference>
<dbReference type="KEGG" id="edi:EDI_297110"/>